<name>A0A2T5IQ12_9LACT</name>
<keyword evidence="1" id="KW-0408">Iron</keyword>
<dbReference type="InterPro" id="IPR038157">
    <property type="entry name" value="FeoA_core_dom"/>
</dbReference>
<organism evidence="4 5">
    <name type="scientific">Trichococcus patagoniensis</name>
    <dbReference type="NCBI Taxonomy" id="382641"/>
    <lineage>
        <taxon>Bacteria</taxon>
        <taxon>Bacillati</taxon>
        <taxon>Bacillota</taxon>
        <taxon>Bacilli</taxon>
        <taxon>Lactobacillales</taxon>
        <taxon>Carnobacteriaceae</taxon>
        <taxon>Trichococcus</taxon>
    </lineage>
</organism>
<evidence type="ECO:0000256" key="2">
    <source>
        <dbReference type="SAM" id="MobiDB-lite"/>
    </source>
</evidence>
<sequence>MKRSFMKRLFGGKEKNQTENPSRPRNLTDAEINRPYVIKGIAAEEQGMKEFLCTLGCFEGETVTVISASNENYIIHVKNARYSIDSELAGAILIQANDLGGPFRMEKEGKEDEDAHCTCRKSKQRQNNLIQRHHREN</sequence>
<feature type="domain" description="Ferrous iron transporter FeoA-like" evidence="3">
    <location>
        <begin position="25"/>
        <end position="96"/>
    </location>
</feature>
<accession>A0A2T5IQ12</accession>
<keyword evidence="5" id="KW-1185">Reference proteome</keyword>
<dbReference type="Proteomes" id="UP000244161">
    <property type="component" value="Unassembled WGS sequence"/>
</dbReference>
<feature type="region of interest" description="Disordered" evidence="2">
    <location>
        <begin position="1"/>
        <end position="29"/>
    </location>
</feature>
<feature type="region of interest" description="Disordered" evidence="2">
    <location>
        <begin position="104"/>
        <end position="137"/>
    </location>
</feature>
<reference evidence="4 5" key="1">
    <citation type="submission" date="2018-04" db="EMBL/GenBank/DDBJ databases">
        <title>Genomic Encyclopedia of Archaeal and Bacterial Type Strains, Phase II (KMG-II): from individual species to whole genera.</title>
        <authorList>
            <person name="Goeker M."/>
        </authorList>
    </citation>
    <scope>NUCLEOTIDE SEQUENCE [LARGE SCALE GENOMIC DNA]</scope>
    <source>
        <strain evidence="4 5">DSM 18806</strain>
    </source>
</reference>
<protein>
    <submittedName>
        <fullName evidence="4">FeoA-like protein</fullName>
    </submittedName>
</protein>
<dbReference type="GO" id="GO:0046914">
    <property type="term" value="F:transition metal ion binding"/>
    <property type="evidence" value="ECO:0007669"/>
    <property type="project" value="InterPro"/>
</dbReference>
<proteinExistence type="predicted"/>
<dbReference type="RefSeq" id="WP_211306091.1">
    <property type="nucleotide sequence ID" value="NZ_QAOM01000002.1"/>
</dbReference>
<dbReference type="InterPro" id="IPR007167">
    <property type="entry name" value="Fe-transptr_FeoA-like"/>
</dbReference>
<dbReference type="EMBL" id="QAOM01000002">
    <property type="protein sequence ID" value="PTQ85914.1"/>
    <property type="molecule type" value="Genomic_DNA"/>
</dbReference>
<feature type="compositionally biased region" description="Basic and acidic residues" evidence="2">
    <location>
        <begin position="104"/>
        <end position="117"/>
    </location>
</feature>
<dbReference type="SMART" id="SM00899">
    <property type="entry name" value="FeoA"/>
    <property type="match status" value="1"/>
</dbReference>
<dbReference type="InterPro" id="IPR008988">
    <property type="entry name" value="Transcriptional_repressor_C"/>
</dbReference>
<gene>
    <name evidence="4" type="ORF">C8U37_10217</name>
</gene>
<comment type="caution">
    <text evidence="4">The sequence shown here is derived from an EMBL/GenBank/DDBJ whole genome shotgun (WGS) entry which is preliminary data.</text>
</comment>
<dbReference type="AlphaFoldDB" id="A0A2T5IQ12"/>
<evidence type="ECO:0000313" key="4">
    <source>
        <dbReference type="EMBL" id="PTQ85914.1"/>
    </source>
</evidence>
<dbReference type="SUPFAM" id="SSF50037">
    <property type="entry name" value="C-terminal domain of transcriptional repressors"/>
    <property type="match status" value="1"/>
</dbReference>
<evidence type="ECO:0000313" key="5">
    <source>
        <dbReference type="Proteomes" id="UP000244161"/>
    </source>
</evidence>
<evidence type="ECO:0000259" key="3">
    <source>
        <dbReference type="SMART" id="SM00899"/>
    </source>
</evidence>
<evidence type="ECO:0000256" key="1">
    <source>
        <dbReference type="ARBA" id="ARBA00023004"/>
    </source>
</evidence>
<dbReference type="Gene3D" id="2.30.30.90">
    <property type="match status" value="1"/>
</dbReference>
<dbReference type="Pfam" id="PF04023">
    <property type="entry name" value="FeoA"/>
    <property type="match status" value="1"/>
</dbReference>